<comment type="caution">
    <text evidence="8">The sequence shown here is derived from an EMBL/GenBank/DDBJ whole genome shotgun (WGS) entry which is preliminary data.</text>
</comment>
<dbReference type="GO" id="GO:0016020">
    <property type="term" value="C:membrane"/>
    <property type="evidence" value="ECO:0007669"/>
    <property type="project" value="TreeGrafter"/>
</dbReference>
<feature type="signal peptide" evidence="5">
    <location>
        <begin position="1"/>
        <end position="23"/>
    </location>
</feature>
<keyword evidence="5" id="KW-0732">Signal</keyword>
<proteinExistence type="inferred from homology"/>
<organism evidence="8 9">
    <name type="scientific">Marinoscillum furvescens DSM 4134</name>
    <dbReference type="NCBI Taxonomy" id="1122208"/>
    <lineage>
        <taxon>Bacteria</taxon>
        <taxon>Pseudomonadati</taxon>
        <taxon>Bacteroidota</taxon>
        <taxon>Cytophagia</taxon>
        <taxon>Cytophagales</taxon>
        <taxon>Reichenbachiellaceae</taxon>
        <taxon>Marinoscillum</taxon>
    </lineage>
</organism>
<dbReference type="OrthoDB" id="9763537at2"/>
<sequence>MSRSYIFVPLVLFVLVSCLPAKAQYVNVMPYPQKVDLQDKHYFIAKDFTIALSGDYRPRLAAQATRFLRRLDEQTGLFFQQFQVDGSGYKEANLKIRVEKKGEVLPDMKEAYELTIDDGGLHIIADTDIGAIRALETLLQLVEVREGRYAFPYVQIQDAPRFSWRGLMLDVARHFMPLEVIYRNLDAMAALKLNVLHLHLSDDQGFRIATETYPELTELGSDGLFYTKAELQKIINYAAERGIRVVPEIDVPGHATAILVSHPELGSADTTYQIQRYAGIFDPTLDPTNEAVYEFLENLFEEVAAIFPDPYFHIGGDENMGRHWDANEKIQAFMQARGIDTNHELQTYFNIRIEKILADQNKITMGWEEIMTPDMPKSALIHSWRGAWEGVTPKASLYAAARSGYDAILSNGYYLDLMMTAEEHYLMDPAPASVDLDDEARSHILGGEMCMWSELVTEHTIDSRLWPRGAAIAERLWSAEEVNDVDEMYRRLSIVNQYLERLHLKHVSEPKRILRQLAAGHDPKPLETLLEVVEPMKGYTRNPGGTMYASYSPFTLWADAATADARVARVFNEQVEAFLKGEALHESLKTQLITWEANHDQVVPIIEDSPVLKQISNLSANLSEAAKSGRVALEAIVAQRELPAEWVARARKQLVEARANGGRTELQMLEGVERLLDQVDYRRSAQD</sequence>
<feature type="chain" id="PRO_5017729364" evidence="5">
    <location>
        <begin position="24"/>
        <end position="687"/>
    </location>
</feature>
<feature type="active site" description="Proton donor" evidence="4">
    <location>
        <position position="318"/>
    </location>
</feature>
<dbReference type="Gene3D" id="3.20.20.80">
    <property type="entry name" value="Glycosidases"/>
    <property type="match status" value="1"/>
</dbReference>
<dbReference type="GO" id="GO:0006689">
    <property type="term" value="P:ganglioside catabolic process"/>
    <property type="evidence" value="ECO:0007669"/>
    <property type="project" value="TreeGrafter"/>
</dbReference>
<dbReference type="RefSeq" id="WP_115866434.1">
    <property type="nucleotide sequence ID" value="NZ_QREG01000001.1"/>
</dbReference>
<reference evidence="8 9" key="1">
    <citation type="submission" date="2018-07" db="EMBL/GenBank/DDBJ databases">
        <title>Genomic Encyclopedia of Type Strains, Phase IV (KMG-IV): sequencing the most valuable type-strain genomes for metagenomic binning, comparative biology and taxonomic classification.</title>
        <authorList>
            <person name="Goeker M."/>
        </authorList>
    </citation>
    <scope>NUCLEOTIDE SEQUENCE [LARGE SCALE GENOMIC DNA]</scope>
    <source>
        <strain evidence="8 9">DSM 4134</strain>
    </source>
</reference>
<dbReference type="GO" id="GO:0004563">
    <property type="term" value="F:beta-N-acetylhexosaminidase activity"/>
    <property type="evidence" value="ECO:0007669"/>
    <property type="project" value="InterPro"/>
</dbReference>
<dbReference type="PROSITE" id="PS51257">
    <property type="entry name" value="PROKAR_LIPOPROTEIN"/>
    <property type="match status" value="1"/>
</dbReference>
<dbReference type="PANTHER" id="PTHR22600:SF21">
    <property type="entry name" value="BETA-HEXOSAMINIDASE A"/>
    <property type="match status" value="1"/>
</dbReference>
<accession>A0A3D9LHQ4</accession>
<evidence type="ECO:0000256" key="4">
    <source>
        <dbReference type="PIRSR" id="PIRSR625705-1"/>
    </source>
</evidence>
<dbReference type="Pfam" id="PF00728">
    <property type="entry name" value="Glyco_hydro_20"/>
    <property type="match status" value="1"/>
</dbReference>
<dbReference type="SUPFAM" id="SSF51445">
    <property type="entry name" value="(Trans)glycosidases"/>
    <property type="match status" value="1"/>
</dbReference>
<gene>
    <name evidence="8" type="ORF">C7460_101460</name>
</gene>
<evidence type="ECO:0000313" key="8">
    <source>
        <dbReference type="EMBL" id="REE05941.1"/>
    </source>
</evidence>
<evidence type="ECO:0000259" key="7">
    <source>
        <dbReference type="Pfam" id="PF02838"/>
    </source>
</evidence>
<dbReference type="InterPro" id="IPR025705">
    <property type="entry name" value="Beta_hexosaminidase_sua/sub"/>
</dbReference>
<dbReference type="GO" id="GO:0030203">
    <property type="term" value="P:glycosaminoglycan metabolic process"/>
    <property type="evidence" value="ECO:0007669"/>
    <property type="project" value="TreeGrafter"/>
</dbReference>
<dbReference type="InterPro" id="IPR017853">
    <property type="entry name" value="GH"/>
</dbReference>
<dbReference type="EMBL" id="QREG01000001">
    <property type="protein sequence ID" value="REE05941.1"/>
    <property type="molecule type" value="Genomic_DNA"/>
</dbReference>
<comment type="similarity">
    <text evidence="1">Belongs to the glycosyl hydrolase 20 family.</text>
</comment>
<dbReference type="PRINTS" id="PR00738">
    <property type="entry name" value="GLHYDRLASE20"/>
</dbReference>
<dbReference type="SUPFAM" id="SSF55545">
    <property type="entry name" value="beta-N-acetylhexosaminidase-like domain"/>
    <property type="match status" value="1"/>
</dbReference>
<feature type="domain" description="Glycoside hydrolase family 20 catalytic" evidence="6">
    <location>
        <begin position="162"/>
        <end position="479"/>
    </location>
</feature>
<evidence type="ECO:0000259" key="6">
    <source>
        <dbReference type="Pfam" id="PF00728"/>
    </source>
</evidence>
<keyword evidence="2" id="KW-0378">Hydrolase</keyword>
<dbReference type="InterPro" id="IPR015882">
    <property type="entry name" value="HEX_bac_N"/>
</dbReference>
<evidence type="ECO:0000256" key="2">
    <source>
        <dbReference type="ARBA" id="ARBA00022801"/>
    </source>
</evidence>
<evidence type="ECO:0000256" key="5">
    <source>
        <dbReference type="SAM" id="SignalP"/>
    </source>
</evidence>
<dbReference type="InterPro" id="IPR029018">
    <property type="entry name" value="Hex-like_dom2"/>
</dbReference>
<name>A0A3D9LHQ4_MARFU</name>
<keyword evidence="9" id="KW-1185">Reference proteome</keyword>
<dbReference type="InterPro" id="IPR015883">
    <property type="entry name" value="Glyco_hydro_20_cat"/>
</dbReference>
<dbReference type="Proteomes" id="UP000256779">
    <property type="component" value="Unassembled WGS sequence"/>
</dbReference>
<evidence type="ECO:0000256" key="3">
    <source>
        <dbReference type="ARBA" id="ARBA00023295"/>
    </source>
</evidence>
<evidence type="ECO:0000256" key="1">
    <source>
        <dbReference type="ARBA" id="ARBA00006285"/>
    </source>
</evidence>
<dbReference type="PANTHER" id="PTHR22600">
    <property type="entry name" value="BETA-HEXOSAMINIDASE"/>
    <property type="match status" value="1"/>
</dbReference>
<keyword evidence="3" id="KW-0326">Glycosidase</keyword>
<dbReference type="Pfam" id="PF02838">
    <property type="entry name" value="Glyco_hydro_20b"/>
    <property type="match status" value="1"/>
</dbReference>
<dbReference type="GO" id="GO:0005975">
    <property type="term" value="P:carbohydrate metabolic process"/>
    <property type="evidence" value="ECO:0007669"/>
    <property type="project" value="InterPro"/>
</dbReference>
<dbReference type="Gene3D" id="3.30.379.10">
    <property type="entry name" value="Chitobiase/beta-hexosaminidase domain 2-like"/>
    <property type="match status" value="1"/>
</dbReference>
<feature type="domain" description="Beta-hexosaminidase bacterial type N-terminal" evidence="7">
    <location>
        <begin position="27"/>
        <end position="159"/>
    </location>
</feature>
<protein>
    <submittedName>
        <fullName evidence="8">Hexosaminidase</fullName>
    </submittedName>
</protein>
<evidence type="ECO:0000313" key="9">
    <source>
        <dbReference type="Proteomes" id="UP000256779"/>
    </source>
</evidence>
<dbReference type="AlphaFoldDB" id="A0A3D9LHQ4"/>
<dbReference type="GO" id="GO:0005764">
    <property type="term" value="C:lysosome"/>
    <property type="evidence" value="ECO:0007669"/>
    <property type="project" value="TreeGrafter"/>
</dbReference>